<evidence type="ECO:0000256" key="7">
    <source>
        <dbReference type="SAM" id="MobiDB-lite"/>
    </source>
</evidence>
<keyword evidence="4 8" id="KW-1133">Transmembrane helix</keyword>
<reference evidence="10 11" key="1">
    <citation type="journal article" date="2024" name="G3 (Bethesda)">
        <title>Genome assembly of Hibiscus sabdariffa L. provides insights into metabolisms of medicinal natural products.</title>
        <authorList>
            <person name="Kim T."/>
        </authorList>
    </citation>
    <scope>NUCLEOTIDE SEQUENCE [LARGE SCALE GENOMIC DNA]</scope>
    <source>
        <strain evidence="10">TK-2024</strain>
        <tissue evidence="10">Old leaves</tissue>
    </source>
</reference>
<dbReference type="Pfam" id="PF00146">
    <property type="entry name" value="NADHdh"/>
    <property type="match status" value="1"/>
</dbReference>
<protein>
    <recommendedName>
        <fullName evidence="12">NADH-ubiquinone oxidoreductase chain 1</fullName>
    </recommendedName>
</protein>
<evidence type="ECO:0000256" key="3">
    <source>
        <dbReference type="ARBA" id="ARBA00022692"/>
    </source>
</evidence>
<evidence type="ECO:0000313" key="11">
    <source>
        <dbReference type="Proteomes" id="UP001396334"/>
    </source>
</evidence>
<evidence type="ECO:0000256" key="4">
    <source>
        <dbReference type="ARBA" id="ARBA00022989"/>
    </source>
</evidence>
<dbReference type="Proteomes" id="UP001396334">
    <property type="component" value="Unassembled WGS sequence"/>
</dbReference>
<keyword evidence="6" id="KW-0520">NAD</keyword>
<name>A0ABR1ZPZ3_9ROSI</name>
<dbReference type="EMBL" id="JBBPBN010000740">
    <property type="protein sequence ID" value="KAK8482733.1"/>
    <property type="molecule type" value="Genomic_DNA"/>
</dbReference>
<evidence type="ECO:0000256" key="2">
    <source>
        <dbReference type="ARBA" id="ARBA00010535"/>
    </source>
</evidence>
<dbReference type="EMBL" id="JBBPBN010000740">
    <property type="protein sequence ID" value="KAK8482778.1"/>
    <property type="molecule type" value="Genomic_DNA"/>
</dbReference>
<dbReference type="PANTHER" id="PTHR11432:SF3">
    <property type="entry name" value="NADH-UBIQUINONE OXIDOREDUCTASE CHAIN 1"/>
    <property type="match status" value="1"/>
</dbReference>
<evidence type="ECO:0000313" key="9">
    <source>
        <dbReference type="EMBL" id="KAK8482733.1"/>
    </source>
</evidence>
<evidence type="ECO:0000256" key="8">
    <source>
        <dbReference type="SAM" id="Phobius"/>
    </source>
</evidence>
<gene>
    <name evidence="9" type="ORF">V6N11_055069</name>
    <name evidence="10" type="ORF">V6N11_055114</name>
</gene>
<comment type="subcellular location">
    <subcellularLocation>
        <location evidence="6">Cell membrane</location>
        <topology evidence="6">Multi-pass membrane protein</topology>
    </subcellularLocation>
    <subcellularLocation>
        <location evidence="1">Membrane</location>
        <topology evidence="1">Multi-pass membrane protein</topology>
    </subcellularLocation>
</comment>
<organism evidence="10 11">
    <name type="scientific">Hibiscus sabdariffa</name>
    <name type="common">roselle</name>
    <dbReference type="NCBI Taxonomy" id="183260"/>
    <lineage>
        <taxon>Eukaryota</taxon>
        <taxon>Viridiplantae</taxon>
        <taxon>Streptophyta</taxon>
        <taxon>Embryophyta</taxon>
        <taxon>Tracheophyta</taxon>
        <taxon>Spermatophyta</taxon>
        <taxon>Magnoliopsida</taxon>
        <taxon>eudicotyledons</taxon>
        <taxon>Gunneridae</taxon>
        <taxon>Pentapetalae</taxon>
        <taxon>rosids</taxon>
        <taxon>malvids</taxon>
        <taxon>Malvales</taxon>
        <taxon>Malvaceae</taxon>
        <taxon>Malvoideae</taxon>
        <taxon>Hibiscus</taxon>
    </lineage>
</organism>
<keyword evidence="3 6" id="KW-0812">Transmembrane</keyword>
<feature type="transmembrane region" description="Helical" evidence="8">
    <location>
        <begin position="54"/>
        <end position="74"/>
    </location>
</feature>
<evidence type="ECO:0000256" key="1">
    <source>
        <dbReference type="ARBA" id="ARBA00004141"/>
    </source>
</evidence>
<dbReference type="PANTHER" id="PTHR11432">
    <property type="entry name" value="NADH DEHYDROGENASE SUBUNIT 1"/>
    <property type="match status" value="1"/>
</dbReference>
<feature type="compositionally biased region" description="Basic and acidic residues" evidence="7">
    <location>
        <begin position="9"/>
        <end position="21"/>
    </location>
</feature>
<feature type="region of interest" description="Disordered" evidence="7">
    <location>
        <begin position="1"/>
        <end position="31"/>
    </location>
</feature>
<evidence type="ECO:0000256" key="6">
    <source>
        <dbReference type="RuleBase" id="RU000471"/>
    </source>
</evidence>
<keyword evidence="11" id="KW-1185">Reference proteome</keyword>
<dbReference type="InterPro" id="IPR001694">
    <property type="entry name" value="NADH_UbQ_OxRdtase_su1/FPO"/>
</dbReference>
<evidence type="ECO:0000313" key="10">
    <source>
        <dbReference type="EMBL" id="KAK8482778.1"/>
    </source>
</evidence>
<proteinExistence type="inferred from homology"/>
<comment type="similarity">
    <text evidence="2 6">Belongs to the complex I subunit 1 family.</text>
</comment>
<keyword evidence="5 8" id="KW-0472">Membrane</keyword>
<evidence type="ECO:0008006" key="12">
    <source>
        <dbReference type="Google" id="ProtNLM"/>
    </source>
</evidence>
<evidence type="ECO:0000256" key="5">
    <source>
        <dbReference type="ARBA" id="ARBA00023136"/>
    </source>
</evidence>
<comment type="caution">
    <text evidence="10">The sequence shown here is derived from an EMBL/GenBank/DDBJ whole genome shotgun (WGS) entry which is preliminary data.</text>
</comment>
<accession>A0ABR1ZPZ3</accession>
<sequence>MNENACQGIEREDRPDERSTELHPYSPGPCTSLSPGGWPPILDLPIFKKIPGSIWFSIKVILFLFLYIWVRAAFPRYRYDQLMGLGRKVFLPLSLARVVPVSGVLGYEARRVHLSPFSKEKSLLLTSGRWAWKQPYLPKRKRESNIQEPFQSKDRGRTELQSNLTIPHKSNPRNYVLPSLPLSLLTRYKSSALSSRSTCLLACSYLSFLSSLAPYGSATVMLGRASLPMSRSSTFRPVLADRTKLPLEKASLRELDWSFHYHSIIEG</sequence>